<dbReference type="InterPro" id="IPR020846">
    <property type="entry name" value="MFS_dom"/>
</dbReference>
<proteinExistence type="inferred from homology"/>
<accession>A0A8H7UW95</accession>
<dbReference type="InterPro" id="IPR003663">
    <property type="entry name" value="Sugar/inositol_transpt"/>
</dbReference>
<feature type="transmembrane region" description="Helical" evidence="9">
    <location>
        <begin position="141"/>
        <end position="164"/>
    </location>
</feature>
<dbReference type="AlphaFoldDB" id="A0A8H7UW95"/>
<evidence type="ECO:0000256" key="3">
    <source>
        <dbReference type="ARBA" id="ARBA00022448"/>
    </source>
</evidence>
<evidence type="ECO:0000256" key="5">
    <source>
        <dbReference type="ARBA" id="ARBA00022989"/>
    </source>
</evidence>
<feature type="transmembrane region" description="Helical" evidence="9">
    <location>
        <begin position="82"/>
        <end position="101"/>
    </location>
</feature>
<dbReference type="PANTHER" id="PTHR48022:SF73">
    <property type="entry name" value="METABOLITE TRANSPORT PROTEIN YDL199C-RELATED"/>
    <property type="match status" value="1"/>
</dbReference>
<feature type="compositionally biased region" description="Basic and acidic residues" evidence="8">
    <location>
        <begin position="491"/>
        <end position="503"/>
    </location>
</feature>
<feature type="transmembrane region" description="Helical" evidence="9">
    <location>
        <begin position="325"/>
        <end position="343"/>
    </location>
</feature>
<feature type="transmembrane region" description="Helical" evidence="9">
    <location>
        <begin position="355"/>
        <end position="379"/>
    </location>
</feature>
<dbReference type="Proteomes" id="UP000603453">
    <property type="component" value="Unassembled WGS sequence"/>
</dbReference>
<keyword evidence="3 7" id="KW-0813">Transport</keyword>
<dbReference type="PROSITE" id="PS00216">
    <property type="entry name" value="SUGAR_TRANSPORT_1"/>
    <property type="match status" value="1"/>
</dbReference>
<feature type="region of interest" description="Disordered" evidence="8">
    <location>
        <begin position="475"/>
        <end position="503"/>
    </location>
</feature>
<evidence type="ECO:0000256" key="9">
    <source>
        <dbReference type="SAM" id="Phobius"/>
    </source>
</evidence>
<dbReference type="SUPFAM" id="SSF103473">
    <property type="entry name" value="MFS general substrate transporter"/>
    <property type="match status" value="1"/>
</dbReference>
<evidence type="ECO:0000256" key="2">
    <source>
        <dbReference type="ARBA" id="ARBA00010992"/>
    </source>
</evidence>
<feature type="transmembrane region" description="Helical" evidence="9">
    <location>
        <begin position="176"/>
        <end position="193"/>
    </location>
</feature>
<evidence type="ECO:0000256" key="8">
    <source>
        <dbReference type="SAM" id="MobiDB-lite"/>
    </source>
</evidence>
<dbReference type="InterPro" id="IPR005828">
    <property type="entry name" value="MFS_sugar_transport-like"/>
</dbReference>
<gene>
    <name evidence="11" type="ORF">INT47_012891</name>
</gene>
<name>A0A8H7UW95_9FUNG</name>
<dbReference type="InterPro" id="IPR005829">
    <property type="entry name" value="Sugar_transporter_CS"/>
</dbReference>
<comment type="similarity">
    <text evidence="2 7">Belongs to the major facilitator superfamily. Sugar transporter (TC 2.A.1.1) family.</text>
</comment>
<dbReference type="Pfam" id="PF00083">
    <property type="entry name" value="Sugar_tr"/>
    <property type="match status" value="1"/>
</dbReference>
<evidence type="ECO:0000256" key="7">
    <source>
        <dbReference type="RuleBase" id="RU003346"/>
    </source>
</evidence>
<comment type="caution">
    <text evidence="11">The sequence shown here is derived from an EMBL/GenBank/DDBJ whole genome shotgun (WGS) entry which is preliminary data.</text>
</comment>
<protein>
    <recommendedName>
        <fullName evidence="10">Major facilitator superfamily (MFS) profile domain-containing protein</fullName>
    </recommendedName>
</protein>
<feature type="transmembrane region" description="Helical" evidence="9">
    <location>
        <begin position="259"/>
        <end position="281"/>
    </location>
</feature>
<feature type="transmembrane region" description="Helical" evidence="9">
    <location>
        <begin position="422"/>
        <end position="441"/>
    </location>
</feature>
<dbReference type="PANTHER" id="PTHR48022">
    <property type="entry name" value="PLASTIDIC GLUCOSE TRANSPORTER 4"/>
    <property type="match status" value="1"/>
</dbReference>
<evidence type="ECO:0000256" key="6">
    <source>
        <dbReference type="ARBA" id="ARBA00023136"/>
    </source>
</evidence>
<keyword evidence="5 9" id="KW-1133">Transmembrane helix</keyword>
<dbReference type="PRINTS" id="PR00171">
    <property type="entry name" value="SUGRTRNSPORT"/>
</dbReference>
<organism evidence="11 12">
    <name type="scientific">Mucor saturninus</name>
    <dbReference type="NCBI Taxonomy" id="64648"/>
    <lineage>
        <taxon>Eukaryota</taxon>
        <taxon>Fungi</taxon>
        <taxon>Fungi incertae sedis</taxon>
        <taxon>Mucoromycota</taxon>
        <taxon>Mucoromycotina</taxon>
        <taxon>Mucoromycetes</taxon>
        <taxon>Mucorales</taxon>
        <taxon>Mucorineae</taxon>
        <taxon>Mucoraceae</taxon>
        <taxon>Mucor</taxon>
    </lineage>
</organism>
<keyword evidence="4 9" id="KW-0812">Transmembrane</keyword>
<sequence>MGKLLKGSALLYSVAIFASLGQFLFGYDQGVMSGILVNNRWLQLFGHPNATMQGLVVAIFELGAWVTTYPTSWFMDTIGRRWTIMVGTLIFIVGGVLQTASSTFVQIMMGRVIAGFGIGFLSTVLPVYTAELSRAHNRGRVTVLGMSVNMLGYTASAFIDYGFSFVESDWSFRGPLLLQVVFALILAIGTLVLPESPRYLVSKNKDKLALKTLSDMHGLEEDHPDVSKEYEEIKNALDIEAKLGQPTWKEMFTIYRKRSLIGIAVQALGQLAGINIVTYYAPKMYEAILGPGNETILFAGYTALVYFGGAIIASFLVDRVGRRPLFMYGSFFMTIWLVLMAVFNKVDLGYTSTVLVIAFTMIYVGTFGMTWACVDWLYPAEIFPFRTRAKGMSLAVSSNWLCNFAVGLFTPPLLESIGWATYIFYAAWNVVAFFVVWKWFVETKGKTLEEIDAIFADGAATLAIEKSFEYHDKQNSTEKYLSSSSESPNATEKDKDIKQVELA</sequence>
<feature type="transmembrane region" description="Helical" evidence="9">
    <location>
        <begin position="391"/>
        <end position="410"/>
    </location>
</feature>
<dbReference type="PROSITE" id="PS50850">
    <property type="entry name" value="MFS"/>
    <property type="match status" value="1"/>
</dbReference>
<evidence type="ECO:0000259" key="10">
    <source>
        <dbReference type="PROSITE" id="PS50850"/>
    </source>
</evidence>
<reference evidence="11" key="1">
    <citation type="submission" date="2020-12" db="EMBL/GenBank/DDBJ databases">
        <title>Metabolic potential, ecology and presence of endohyphal bacteria is reflected in genomic diversity of Mucoromycotina.</title>
        <authorList>
            <person name="Muszewska A."/>
            <person name="Okrasinska A."/>
            <person name="Steczkiewicz K."/>
            <person name="Drgas O."/>
            <person name="Orlowska M."/>
            <person name="Perlinska-Lenart U."/>
            <person name="Aleksandrzak-Piekarczyk T."/>
            <person name="Szatraj K."/>
            <person name="Zielenkiewicz U."/>
            <person name="Pilsyk S."/>
            <person name="Malc E."/>
            <person name="Mieczkowski P."/>
            <person name="Kruszewska J.S."/>
            <person name="Biernat P."/>
            <person name="Pawlowska J."/>
        </authorList>
    </citation>
    <scope>NUCLEOTIDE SEQUENCE</scope>
    <source>
        <strain evidence="11">WA0000017839</strain>
    </source>
</reference>
<dbReference type="FunFam" id="1.20.1250.20:FF:000134">
    <property type="entry name" value="MFS sugar transporter protein"/>
    <property type="match status" value="1"/>
</dbReference>
<evidence type="ECO:0000256" key="1">
    <source>
        <dbReference type="ARBA" id="ARBA00004141"/>
    </source>
</evidence>
<dbReference type="Gene3D" id="1.20.1250.20">
    <property type="entry name" value="MFS general substrate transporter like domains"/>
    <property type="match status" value="1"/>
</dbReference>
<feature type="domain" description="Major facilitator superfamily (MFS) profile" evidence="10">
    <location>
        <begin position="14"/>
        <end position="444"/>
    </location>
</feature>
<dbReference type="OrthoDB" id="4142200at2759"/>
<dbReference type="InterPro" id="IPR050360">
    <property type="entry name" value="MFS_Sugar_Transporters"/>
</dbReference>
<evidence type="ECO:0000256" key="4">
    <source>
        <dbReference type="ARBA" id="ARBA00022692"/>
    </source>
</evidence>
<dbReference type="PROSITE" id="PS00217">
    <property type="entry name" value="SUGAR_TRANSPORT_2"/>
    <property type="match status" value="1"/>
</dbReference>
<feature type="transmembrane region" description="Helical" evidence="9">
    <location>
        <begin position="296"/>
        <end position="318"/>
    </location>
</feature>
<evidence type="ECO:0000313" key="12">
    <source>
        <dbReference type="Proteomes" id="UP000603453"/>
    </source>
</evidence>
<dbReference type="GO" id="GO:0005351">
    <property type="term" value="F:carbohydrate:proton symporter activity"/>
    <property type="evidence" value="ECO:0007669"/>
    <property type="project" value="TreeGrafter"/>
</dbReference>
<dbReference type="EMBL" id="JAEPRD010000147">
    <property type="protein sequence ID" value="KAG2196387.1"/>
    <property type="molecule type" value="Genomic_DNA"/>
</dbReference>
<dbReference type="InterPro" id="IPR036259">
    <property type="entry name" value="MFS_trans_sf"/>
</dbReference>
<feature type="transmembrane region" description="Helical" evidence="9">
    <location>
        <begin position="107"/>
        <end position="129"/>
    </location>
</feature>
<dbReference type="NCBIfam" id="TIGR00879">
    <property type="entry name" value="SP"/>
    <property type="match status" value="1"/>
</dbReference>
<evidence type="ECO:0000313" key="11">
    <source>
        <dbReference type="EMBL" id="KAG2196387.1"/>
    </source>
</evidence>
<feature type="transmembrane region" description="Helical" evidence="9">
    <location>
        <begin position="50"/>
        <end position="70"/>
    </location>
</feature>
<keyword evidence="12" id="KW-1185">Reference proteome</keyword>
<dbReference type="GO" id="GO:0016020">
    <property type="term" value="C:membrane"/>
    <property type="evidence" value="ECO:0007669"/>
    <property type="project" value="UniProtKB-SubCell"/>
</dbReference>
<keyword evidence="6 9" id="KW-0472">Membrane</keyword>
<comment type="subcellular location">
    <subcellularLocation>
        <location evidence="1">Membrane</location>
        <topology evidence="1">Multi-pass membrane protein</topology>
    </subcellularLocation>
</comment>